<feature type="transmembrane region" description="Helical" evidence="1">
    <location>
        <begin position="58"/>
        <end position="79"/>
    </location>
</feature>
<organism evidence="2 3">
    <name type="scientific">Bacillus salipaludis</name>
    <dbReference type="NCBI Taxonomy" id="2547811"/>
    <lineage>
        <taxon>Bacteria</taxon>
        <taxon>Bacillati</taxon>
        <taxon>Bacillota</taxon>
        <taxon>Bacilli</taxon>
        <taxon>Bacillales</taxon>
        <taxon>Bacillaceae</taxon>
        <taxon>Bacillus</taxon>
    </lineage>
</organism>
<dbReference type="Proteomes" id="UP001623041">
    <property type="component" value="Unassembled WGS sequence"/>
</dbReference>
<gene>
    <name evidence="2" type="ORF">ACJEBI_23100</name>
</gene>
<sequence>MFLFLDWTLHRRKSFKQKVIENGMSLKKEEVRKVFTFIAAIILFICSILIVNKLHQKGFLFSVVMVMIPFSIFWASFIYKLKRFGKTLLILIKRNTLSLHSLFFLFLSAGFFIDIIQTTAFLNDGIIFLKLLNDLGNTFVFYTIVALFIVGISLVGLHPLISITLLIPFLETFLKVDTMILPLIILASCVTVSLISPFSLSISLLSINVKENPFRITSYNFFFAISFLLFNLILSFVLS</sequence>
<accession>A0ABW8RLR0</accession>
<keyword evidence="1" id="KW-1133">Transmembrane helix</keyword>
<evidence type="ECO:0000256" key="1">
    <source>
        <dbReference type="SAM" id="Phobius"/>
    </source>
</evidence>
<evidence type="ECO:0000313" key="2">
    <source>
        <dbReference type="EMBL" id="MFK9094346.1"/>
    </source>
</evidence>
<feature type="transmembrane region" description="Helical" evidence="1">
    <location>
        <begin position="219"/>
        <end position="238"/>
    </location>
</feature>
<dbReference type="RefSeq" id="WP_406582820.1">
    <property type="nucleotide sequence ID" value="NZ_JBJHQH010000022.1"/>
</dbReference>
<feature type="transmembrane region" description="Helical" evidence="1">
    <location>
        <begin position="34"/>
        <end position="52"/>
    </location>
</feature>
<feature type="transmembrane region" description="Helical" evidence="1">
    <location>
        <begin position="139"/>
        <end position="167"/>
    </location>
</feature>
<feature type="transmembrane region" description="Helical" evidence="1">
    <location>
        <begin position="99"/>
        <end position="119"/>
    </location>
</feature>
<dbReference type="EMBL" id="JBJHQH010000022">
    <property type="protein sequence ID" value="MFK9094346.1"/>
    <property type="molecule type" value="Genomic_DNA"/>
</dbReference>
<reference evidence="2 3" key="1">
    <citation type="submission" date="2024-11" db="EMBL/GenBank/DDBJ databases">
        <authorList>
            <person name="Lucas J.A."/>
        </authorList>
    </citation>
    <scope>NUCLEOTIDE SEQUENCE [LARGE SCALE GENOMIC DNA]</scope>
    <source>
        <strain evidence="2 3">Z 5.4</strain>
    </source>
</reference>
<keyword evidence="3" id="KW-1185">Reference proteome</keyword>
<keyword evidence="1" id="KW-0472">Membrane</keyword>
<keyword evidence="1" id="KW-0812">Transmembrane</keyword>
<evidence type="ECO:0000313" key="3">
    <source>
        <dbReference type="Proteomes" id="UP001623041"/>
    </source>
</evidence>
<feature type="transmembrane region" description="Helical" evidence="1">
    <location>
        <begin position="179"/>
        <end position="207"/>
    </location>
</feature>
<name>A0ABW8RLR0_9BACI</name>
<comment type="caution">
    <text evidence="2">The sequence shown here is derived from an EMBL/GenBank/DDBJ whole genome shotgun (WGS) entry which is preliminary data.</text>
</comment>
<proteinExistence type="predicted"/>
<protein>
    <submittedName>
        <fullName evidence="2">Uncharacterized protein</fullName>
    </submittedName>
</protein>